<dbReference type="EMBL" id="VYGV01000012">
    <property type="protein sequence ID" value="NWF46334.1"/>
    <property type="molecule type" value="Genomic_DNA"/>
</dbReference>
<proteinExistence type="predicted"/>
<protein>
    <submittedName>
        <fullName evidence="2">Transposase family protein</fullName>
    </submittedName>
</protein>
<dbReference type="SUPFAM" id="SSF53098">
    <property type="entry name" value="Ribonuclease H-like"/>
    <property type="match status" value="1"/>
</dbReference>
<keyword evidence="3" id="KW-1185">Reference proteome</keyword>
<dbReference type="RefSeq" id="WP_177136227.1">
    <property type="nucleotide sequence ID" value="NZ_VYGV01000012.1"/>
</dbReference>
<evidence type="ECO:0000259" key="1">
    <source>
        <dbReference type="PROSITE" id="PS50994"/>
    </source>
</evidence>
<dbReference type="InterPro" id="IPR001584">
    <property type="entry name" value="Integrase_cat-core"/>
</dbReference>
<dbReference type="InterPro" id="IPR012337">
    <property type="entry name" value="RNaseH-like_sf"/>
</dbReference>
<feature type="domain" description="Integrase catalytic" evidence="1">
    <location>
        <begin position="255"/>
        <end position="446"/>
    </location>
</feature>
<dbReference type="PROSITE" id="PS50994">
    <property type="entry name" value="INTEGRASE"/>
    <property type="match status" value="1"/>
</dbReference>
<dbReference type="GO" id="GO:0015074">
    <property type="term" value="P:DNA integration"/>
    <property type="evidence" value="ECO:0007669"/>
    <property type="project" value="InterPro"/>
</dbReference>
<comment type="caution">
    <text evidence="2">The sequence shown here is derived from an EMBL/GenBank/DDBJ whole genome shotgun (WGS) entry which is preliminary data.</text>
</comment>
<evidence type="ECO:0000313" key="2">
    <source>
        <dbReference type="EMBL" id="NWF46334.1"/>
    </source>
</evidence>
<accession>A0A7Y8KXT0</accession>
<gene>
    <name evidence="2" type="ORF">F3K02_13895</name>
</gene>
<organism evidence="2 3">
    <name type="scientific">Hydrogenophaga aromaticivorans</name>
    <dbReference type="NCBI Taxonomy" id="2610898"/>
    <lineage>
        <taxon>Bacteria</taxon>
        <taxon>Pseudomonadati</taxon>
        <taxon>Pseudomonadota</taxon>
        <taxon>Betaproteobacteria</taxon>
        <taxon>Burkholderiales</taxon>
        <taxon>Comamonadaceae</taxon>
        <taxon>Hydrogenophaga</taxon>
    </lineage>
</organism>
<dbReference type="InterPro" id="IPR036397">
    <property type="entry name" value="RNaseH_sf"/>
</dbReference>
<dbReference type="AlphaFoldDB" id="A0A7Y8KXT0"/>
<dbReference type="Proteomes" id="UP000545507">
    <property type="component" value="Unassembled WGS sequence"/>
</dbReference>
<dbReference type="Gene3D" id="3.30.420.10">
    <property type="entry name" value="Ribonuclease H-like superfamily/Ribonuclease H"/>
    <property type="match status" value="1"/>
</dbReference>
<reference evidence="2 3" key="1">
    <citation type="submission" date="2019-09" db="EMBL/GenBank/DDBJ databases">
        <title>Hydrogenophaga aromatica sp. nov., isolated from a para-xylene-degrading enrichment culture.</title>
        <authorList>
            <person name="Tancsics A."/>
            <person name="Banerjee S."/>
        </authorList>
    </citation>
    <scope>NUCLEOTIDE SEQUENCE [LARGE SCALE GENOMIC DNA]</scope>
    <source>
        <strain evidence="2 3">D2P1</strain>
    </source>
</reference>
<evidence type="ECO:0000313" key="3">
    <source>
        <dbReference type="Proteomes" id="UP000545507"/>
    </source>
</evidence>
<name>A0A7Y8KXT0_9BURK</name>
<dbReference type="GO" id="GO:0003676">
    <property type="term" value="F:nucleic acid binding"/>
    <property type="evidence" value="ECO:0007669"/>
    <property type="project" value="InterPro"/>
</dbReference>
<sequence length="652" mass="74202">MQFALHVGLMLRHGQRTLELTRELDGQEYVFTDVLTGRVSVVKLAALIKKIYAKQYEVVRGDAPFAMKDVAQWPAVVDLSSLTERERALLEYRLRYVKALQRLRITRGQRDLINKAIPKIAAAADHVDMPTSSAVMHWARKYQLSGMNPLSLVDKHRIRKHPKRMSDATERILWRVLKRCYFTQDLHSIRHAHEQLTKSLKQAVQQRELEPAEAQVSYVTMSRRVHGVDLYQRIASREGHARARMVCRTAFPDGVAMYPLQRVEIDHTPLNWVVICDRTGLPLGRPTLTVMIDAYSGYILGFYLSFYGPGLTSVAGVVRNAILPKEEITAGLELVHPWLAHGLGDEWVIDNGLEFHSFGFKTMAMCLGVDLMYCRVRTPWLKPHVERFFSTLNTLSLVRGRVSKTVANVMRIDPYKDAAITFSDLVRGLLMFVVDVHPHEPNWRKMSTSFDLYRDGIDRSPPAIFPGSLEQLKLAAGMSKTLTLSQGGIELQGLPFGSYAFKDIVNKHGSGLKLLCKWDPDDMSLLHVRDPDGLQWHTAECRWTSYAQGLSYNQHRLIRQFGRAELKSADRVEALMRARQRLHDHWMDATTRRGRANALLAGRYADLTSHKVLSPSSAPGPEHPVTLANRLISTEEMVFQEKDIPSFETFTF</sequence>